<dbReference type="KEGG" id="scs:Sta7437_3693"/>
<name>K9XYT4_STAC7</name>
<sequence>MSSFRSEPFLWIHLTGIVLVPLWLEIVWLGLSIGTPLLWFWLELLLLAVVGILPILWMQLVRPFDIFSILLFSVKPEQLSSEQRQILAQFKTRSHRIVSIITAIMMILILWFLDSFAPLLIPINPWSQGWHLIGLIIAAVSLLASNLFLQVPVSVLRILLSNQASLAATEPLPSDQIAREFTIPGFWIDSILAKEQLG</sequence>
<dbReference type="EMBL" id="CP003653">
    <property type="protein sequence ID" value="AFZ37189.1"/>
    <property type="molecule type" value="Genomic_DNA"/>
</dbReference>
<keyword evidence="1" id="KW-1133">Transmembrane helix</keyword>
<evidence type="ECO:0000313" key="3">
    <source>
        <dbReference type="Proteomes" id="UP000010473"/>
    </source>
</evidence>
<accession>K9XYT4</accession>
<dbReference type="eggNOG" id="ENOG502ZYH1">
    <property type="taxonomic scope" value="Bacteria"/>
</dbReference>
<dbReference type="RefSeq" id="WP_015194850.1">
    <property type="nucleotide sequence ID" value="NC_019748.1"/>
</dbReference>
<protein>
    <recommendedName>
        <fullName evidence="4">Low-complexity tail membrane protein</fullName>
    </recommendedName>
</protein>
<keyword evidence="1" id="KW-0472">Membrane</keyword>
<keyword evidence="1" id="KW-0812">Transmembrane</keyword>
<dbReference type="OrthoDB" id="484731at2"/>
<dbReference type="InterPro" id="IPR049610">
    <property type="entry name" value="LCTMP-like"/>
</dbReference>
<dbReference type="STRING" id="111780.Sta7437_3693"/>
<dbReference type="HOGENOM" id="CLU_098314_0_0_3"/>
<gene>
    <name evidence="2" type="ordered locus">Sta7437_3693</name>
</gene>
<keyword evidence="3" id="KW-1185">Reference proteome</keyword>
<evidence type="ECO:0000256" key="1">
    <source>
        <dbReference type="SAM" id="Phobius"/>
    </source>
</evidence>
<evidence type="ECO:0000313" key="2">
    <source>
        <dbReference type="EMBL" id="AFZ37189.1"/>
    </source>
</evidence>
<proteinExistence type="predicted"/>
<reference evidence="3" key="1">
    <citation type="journal article" date="2013" name="Proc. Natl. Acad. Sci. U.S.A.">
        <title>Improving the coverage of the cyanobacterial phylum using diversity-driven genome sequencing.</title>
        <authorList>
            <person name="Shih P.M."/>
            <person name="Wu D."/>
            <person name="Latifi A."/>
            <person name="Axen S.D."/>
            <person name="Fewer D.P."/>
            <person name="Talla E."/>
            <person name="Calteau A."/>
            <person name="Cai F."/>
            <person name="Tandeau de Marsac N."/>
            <person name="Rippka R."/>
            <person name="Herdman M."/>
            <person name="Sivonen K."/>
            <person name="Coursin T."/>
            <person name="Laurent T."/>
            <person name="Goodwin L."/>
            <person name="Nolan M."/>
            <person name="Davenport K.W."/>
            <person name="Han C.S."/>
            <person name="Rubin E.M."/>
            <person name="Eisen J.A."/>
            <person name="Woyke T."/>
            <person name="Gugger M."/>
            <person name="Kerfeld C.A."/>
        </authorList>
    </citation>
    <scope>NUCLEOTIDE SEQUENCE [LARGE SCALE GENOMIC DNA]</scope>
    <source>
        <strain evidence="3">ATCC 29371 / PCC 7437</strain>
    </source>
</reference>
<feature type="transmembrane region" description="Helical" evidence="1">
    <location>
        <begin position="37"/>
        <end position="57"/>
    </location>
</feature>
<evidence type="ECO:0008006" key="4">
    <source>
        <dbReference type="Google" id="ProtNLM"/>
    </source>
</evidence>
<feature type="transmembrane region" description="Helical" evidence="1">
    <location>
        <begin position="129"/>
        <end position="149"/>
    </location>
</feature>
<feature type="transmembrane region" description="Helical" evidence="1">
    <location>
        <begin position="9"/>
        <end position="31"/>
    </location>
</feature>
<organism evidence="2 3">
    <name type="scientific">Stanieria cyanosphaera (strain ATCC 29371 / PCC 7437)</name>
    <dbReference type="NCBI Taxonomy" id="111780"/>
    <lineage>
        <taxon>Bacteria</taxon>
        <taxon>Bacillati</taxon>
        <taxon>Cyanobacteriota</taxon>
        <taxon>Cyanophyceae</taxon>
        <taxon>Pleurocapsales</taxon>
        <taxon>Dermocarpellaceae</taxon>
        <taxon>Stanieria</taxon>
    </lineage>
</organism>
<dbReference type="AlphaFoldDB" id="K9XYT4"/>
<feature type="transmembrane region" description="Helical" evidence="1">
    <location>
        <begin position="97"/>
        <end position="123"/>
    </location>
</feature>
<dbReference type="NCBIfam" id="NF033183">
    <property type="entry name" value="colliding_TM"/>
    <property type="match status" value="1"/>
</dbReference>
<dbReference type="Proteomes" id="UP000010473">
    <property type="component" value="Chromosome"/>
</dbReference>